<protein>
    <recommendedName>
        <fullName evidence="1">RNA-dependent RNA polymerase</fullName>
        <ecNumber evidence="1">2.7.7.48</ecNumber>
    </recommendedName>
</protein>
<keyword evidence="1" id="KW-0548">Nucleotidyltransferase</keyword>
<dbReference type="InterPro" id="IPR057596">
    <property type="entry name" value="RDRP_core"/>
</dbReference>
<accession>E5A7R5</accession>
<keyword evidence="1" id="KW-0694">RNA-binding</keyword>
<evidence type="ECO:0000259" key="3">
    <source>
        <dbReference type="Pfam" id="PF05183"/>
    </source>
</evidence>
<proteinExistence type="inferred from homology"/>
<feature type="compositionally biased region" description="Polar residues" evidence="2">
    <location>
        <begin position="1"/>
        <end position="21"/>
    </location>
</feature>
<dbReference type="eggNOG" id="KOG0988">
    <property type="taxonomic scope" value="Eukaryota"/>
</dbReference>
<organism evidence="4 5">
    <name type="scientific">Leptosphaeria maculans (strain JN3 / isolate v23.1.3 / race Av1-4-5-6-7-8)</name>
    <name type="common">Blackleg fungus</name>
    <name type="synonym">Phoma lingam</name>
    <dbReference type="NCBI Taxonomy" id="985895"/>
    <lineage>
        <taxon>Eukaryota</taxon>
        <taxon>Fungi</taxon>
        <taxon>Dikarya</taxon>
        <taxon>Ascomycota</taxon>
        <taxon>Pezizomycotina</taxon>
        <taxon>Dothideomycetes</taxon>
        <taxon>Pleosporomycetidae</taxon>
        <taxon>Pleosporales</taxon>
        <taxon>Pleosporineae</taxon>
        <taxon>Leptosphaeriaceae</taxon>
        <taxon>Plenodomus</taxon>
        <taxon>Plenodomus lingam/Leptosphaeria maculans species complex</taxon>
    </lineage>
</organism>
<dbReference type="PANTHER" id="PTHR23079">
    <property type="entry name" value="RNA-DEPENDENT RNA POLYMERASE"/>
    <property type="match status" value="1"/>
</dbReference>
<dbReference type="VEuPathDB" id="FungiDB:LEMA_P088990.1"/>
<dbReference type="GO" id="GO:0003968">
    <property type="term" value="F:RNA-directed RNA polymerase activity"/>
    <property type="evidence" value="ECO:0007669"/>
    <property type="project" value="UniProtKB-KW"/>
</dbReference>
<dbReference type="STRING" id="985895.E5A7R5"/>
<name>E5A7R5_LEPMJ</name>
<sequence>MRKSTRLAQGNHTQSHQSPDLTGSVAPAPRTPHHQKPNGAALKQLIQSLDAKWQLGLRVDEHRSPAQDRTAADIIKARIQHLFFVSKPTLDEVLATFESIAAGFAHSQHLDLLDGLLKSKRAVNSSQSRTDTFIGTANHPPKSLSSTEQIPHSGGRFQERESRYNEVKLCATPVDSGSSTDVDTDDEFVTPRSQSPSPSCRSANRRQKASPFVSLRSGDRKRPSDSSEDSGISPRLTKFLKGKQSAGSSVAPIATPPLFKKPALHMARSFQAGTTSFSSVNTSFNNTAVSSQETNATSINTSFTSHDGDVDPDRARFCEAETAAFVVEKQREVDRILSQNQSRESNSSYDSIDENELLKIEIAHQKEQKLEPAVPNGKSATCTSVHAGTTQITSRSSNGSATEYLEHLSTIEPLHPVDPSVHYPTLELADIRQRNASEEPVHDPPLQAITPAKSPEKLSWYIKNLPYQNIFMDTDNLPRGFLEIPYFVLIICYRLAALNSVTPGTLLQLVKDDSINKDAKSFWKAIDDKIQIGPRESAAVWTASRSSFEGFTFKAKVSFNTRFTQPVFKLELSQIEAERSCQFQRMFGSDRFLYLTFPSFSENIPKRFTRSQMRQIENKWQSWLMQEHSFLRRKWRAFYVEPIQKRNTGRKADDADKRVVLFATEGLDITKPMSVNEMLNEFLDFDINQWQNLYKAYSRIALGLSRTIPTLVFKPSQIRLVKDIRSDGTPEANEFNDEGLDWDEKCSQPQVMNDGCARISVGAARIIWEMYCRATGSDEPLPSAFQGRIRGAKGMWMVSAEAHTRDEEHNDIWIEISDSQSKYEPHEADKNDATFNSHRLTFNYVKHSHVNGSTDLHISFIPILVDRGVKRDVIADFIIKHLNVERAQLLDMLSEPVKLHNWVTKQSSATSGVIPWEAALPVSQSEKVKLLLRAGFTPQDSPFLAKVLINLIRQRQSVMEQKLRAPLGSATFLLGLADPEGVLEPGQVHISFSLPFVDEFSRQTYRHLDGLEVLIARQPACRRSDIQKVRVVTYSKLAHLRDVIVFPTRGQYPLAGKLQGGDYDGDIFWTCWENDLVESFKNAPAPLAPPGPEEYGIKKDPEKINEVMNPRDPSNGSFDLFLKKAFEFRIAPSLLGKVTNFLEKQAYKENKIFSIKIKALCDVHDLLVDAPKQAFKFTDDDFKDLILKKLKCGNPKIPAYKQAMDDNAKSREIGEGKKGMKEYNGNPKNILDHLYFNIILKHNTETRDQLSAKLPKDQEDDKMLQLPFTQLRDEGVLKAEFEHLRENFERIRQEWNRSLGDKKEISRERYSKLLQSCYAAFRALMPSPSSSSDREVAPLVKSYFGPGHPVLWETIRASAIYTWYPKKTTLVWHMAGKELARLKAAGNPDTYHIVPAIFADMKPKPHKAPKLAEDDGDDEDESNEDLESALEKAMA</sequence>
<evidence type="ECO:0000313" key="5">
    <source>
        <dbReference type="Proteomes" id="UP000002668"/>
    </source>
</evidence>
<dbReference type="InterPro" id="IPR007855">
    <property type="entry name" value="RDRP"/>
</dbReference>
<evidence type="ECO:0000313" key="4">
    <source>
        <dbReference type="EMBL" id="CBX99660.1"/>
    </source>
</evidence>
<dbReference type="OrthoDB" id="10055769at2759"/>
<comment type="similarity">
    <text evidence="1">Belongs to the RdRP family.</text>
</comment>
<dbReference type="RefSeq" id="XP_003843139.1">
    <property type="nucleotide sequence ID" value="XM_003843091.1"/>
</dbReference>
<dbReference type="Pfam" id="PF05183">
    <property type="entry name" value="RdRP"/>
    <property type="match status" value="1"/>
</dbReference>
<evidence type="ECO:0000256" key="2">
    <source>
        <dbReference type="SAM" id="MobiDB-lite"/>
    </source>
</evidence>
<reference evidence="5" key="1">
    <citation type="journal article" date="2011" name="Nat. Commun.">
        <title>Effector diversification within compartments of the Leptosphaeria maculans genome affected by Repeat-Induced Point mutations.</title>
        <authorList>
            <person name="Rouxel T."/>
            <person name="Grandaubert J."/>
            <person name="Hane J.K."/>
            <person name="Hoede C."/>
            <person name="van de Wouw A.P."/>
            <person name="Couloux A."/>
            <person name="Dominguez V."/>
            <person name="Anthouard V."/>
            <person name="Bally P."/>
            <person name="Bourras S."/>
            <person name="Cozijnsen A.J."/>
            <person name="Ciuffetti L.M."/>
            <person name="Degrave A."/>
            <person name="Dilmaghani A."/>
            <person name="Duret L."/>
            <person name="Fudal I."/>
            <person name="Goodwin S.B."/>
            <person name="Gout L."/>
            <person name="Glaser N."/>
            <person name="Linglin J."/>
            <person name="Kema G.H.J."/>
            <person name="Lapalu N."/>
            <person name="Lawrence C.B."/>
            <person name="May K."/>
            <person name="Meyer M."/>
            <person name="Ollivier B."/>
            <person name="Poulain J."/>
            <person name="Schoch C.L."/>
            <person name="Simon A."/>
            <person name="Spatafora J.W."/>
            <person name="Stachowiak A."/>
            <person name="Turgeon B.G."/>
            <person name="Tyler B.M."/>
            <person name="Vincent D."/>
            <person name="Weissenbach J."/>
            <person name="Amselem J."/>
            <person name="Quesneville H."/>
            <person name="Oliver R.P."/>
            <person name="Wincker P."/>
            <person name="Balesdent M.-H."/>
            <person name="Howlett B.J."/>
        </authorList>
    </citation>
    <scope>NUCLEOTIDE SEQUENCE [LARGE SCALE GENOMIC DNA]</scope>
    <source>
        <strain evidence="5">JN3 / isolate v23.1.3 / race Av1-4-5-6-7-8</strain>
    </source>
</reference>
<dbReference type="Proteomes" id="UP000002668">
    <property type="component" value="Genome"/>
</dbReference>
<keyword evidence="5" id="KW-1185">Reference proteome</keyword>
<dbReference type="EC" id="2.7.7.48" evidence="1"/>
<dbReference type="GeneID" id="13289144"/>
<feature type="region of interest" description="Disordered" evidence="2">
    <location>
        <begin position="127"/>
        <end position="234"/>
    </location>
</feature>
<comment type="catalytic activity">
    <reaction evidence="1">
        <text>RNA(n) + a ribonucleoside 5'-triphosphate = RNA(n+1) + diphosphate</text>
        <dbReference type="Rhea" id="RHEA:21248"/>
        <dbReference type="Rhea" id="RHEA-COMP:14527"/>
        <dbReference type="Rhea" id="RHEA-COMP:17342"/>
        <dbReference type="ChEBI" id="CHEBI:33019"/>
        <dbReference type="ChEBI" id="CHEBI:61557"/>
        <dbReference type="ChEBI" id="CHEBI:140395"/>
        <dbReference type="EC" id="2.7.7.48"/>
    </reaction>
</comment>
<dbReference type="InParanoid" id="E5A7R5"/>
<feature type="compositionally biased region" description="Acidic residues" evidence="2">
    <location>
        <begin position="1414"/>
        <end position="1428"/>
    </location>
</feature>
<dbReference type="EMBL" id="FP929136">
    <property type="protein sequence ID" value="CBX99660.1"/>
    <property type="molecule type" value="Genomic_DNA"/>
</dbReference>
<keyword evidence="1" id="KW-0808">Transferase</keyword>
<dbReference type="PANTHER" id="PTHR23079:SF55">
    <property type="entry name" value="RNA-DIRECTED RNA POLYMERASE"/>
    <property type="match status" value="1"/>
</dbReference>
<gene>
    <name evidence="4" type="ORF">LEMA_P088990.1</name>
</gene>
<feature type="region of interest" description="Disordered" evidence="2">
    <location>
        <begin position="370"/>
        <end position="399"/>
    </location>
</feature>
<dbReference type="OMA" id="VHFGFSN"/>
<feature type="compositionally biased region" description="Basic and acidic residues" evidence="2">
    <location>
        <begin position="157"/>
        <end position="166"/>
    </location>
</feature>
<feature type="compositionally biased region" description="Polar residues" evidence="2">
    <location>
        <begin position="378"/>
        <end position="399"/>
    </location>
</feature>
<feature type="region of interest" description="Disordered" evidence="2">
    <location>
        <begin position="1"/>
        <end position="37"/>
    </location>
</feature>
<dbReference type="HOGENOM" id="CLU_004836_0_0_1"/>
<evidence type="ECO:0000256" key="1">
    <source>
        <dbReference type="RuleBase" id="RU363098"/>
    </source>
</evidence>
<dbReference type="GO" id="GO:0031380">
    <property type="term" value="C:nuclear RNA-directed RNA polymerase complex"/>
    <property type="evidence" value="ECO:0007669"/>
    <property type="project" value="TreeGrafter"/>
</dbReference>
<feature type="domain" description="RDRP core" evidence="3">
    <location>
        <begin position="568"/>
        <end position="1238"/>
    </location>
</feature>
<feature type="region of interest" description="Disordered" evidence="2">
    <location>
        <begin position="1404"/>
        <end position="1435"/>
    </location>
</feature>
<feature type="compositionally biased region" description="Low complexity" evidence="2">
    <location>
        <begin position="191"/>
        <end position="202"/>
    </location>
</feature>
<dbReference type="GO" id="GO:0030422">
    <property type="term" value="P:siRNA processing"/>
    <property type="evidence" value="ECO:0007669"/>
    <property type="project" value="TreeGrafter"/>
</dbReference>
<keyword evidence="1 4" id="KW-0696">RNA-directed RNA polymerase</keyword>
<dbReference type="GO" id="GO:0003723">
    <property type="term" value="F:RNA binding"/>
    <property type="evidence" value="ECO:0007669"/>
    <property type="project" value="UniProtKB-KW"/>
</dbReference>